<dbReference type="NCBIfam" id="TIGR01536">
    <property type="entry name" value="asn_synth_AEB"/>
    <property type="match status" value="1"/>
</dbReference>
<dbReference type="Gene3D" id="3.40.50.620">
    <property type="entry name" value="HUPs"/>
    <property type="match status" value="1"/>
</dbReference>
<dbReference type="InterPro" id="IPR006426">
    <property type="entry name" value="Asn_synth_AEB"/>
</dbReference>
<dbReference type="GO" id="GO:0006529">
    <property type="term" value="P:asparagine biosynthetic process"/>
    <property type="evidence" value="ECO:0007669"/>
    <property type="project" value="InterPro"/>
</dbReference>
<dbReference type="EMBL" id="CP017476">
    <property type="protein sequence ID" value="AOW12638.1"/>
    <property type="molecule type" value="Genomic_DNA"/>
</dbReference>
<keyword evidence="5 8" id="KW-0067">ATP-binding</keyword>
<dbReference type="Proteomes" id="UP000185680">
    <property type="component" value="Chromosome"/>
</dbReference>
<dbReference type="PANTHER" id="PTHR43284">
    <property type="entry name" value="ASPARAGINE SYNTHETASE (GLUTAMINE-HYDROLYZING)"/>
    <property type="match status" value="1"/>
</dbReference>
<dbReference type="PROSITE" id="PS51278">
    <property type="entry name" value="GATASE_TYPE_2"/>
    <property type="match status" value="1"/>
</dbReference>
<dbReference type="PIRSF" id="PIRSF001589">
    <property type="entry name" value="Asn_synthetase_glu-h"/>
    <property type="match status" value="1"/>
</dbReference>
<dbReference type="Pfam" id="PF00733">
    <property type="entry name" value="Asn_synthase"/>
    <property type="match status" value="1"/>
</dbReference>
<dbReference type="InterPro" id="IPR001962">
    <property type="entry name" value="Asn_synthase"/>
</dbReference>
<dbReference type="SUPFAM" id="SSF52402">
    <property type="entry name" value="Adenine nucleotide alpha hydrolases-like"/>
    <property type="match status" value="1"/>
</dbReference>
<dbReference type="InterPro" id="IPR017932">
    <property type="entry name" value="GATase_2_dom"/>
</dbReference>
<evidence type="ECO:0000259" key="9">
    <source>
        <dbReference type="PROSITE" id="PS51278"/>
    </source>
</evidence>
<dbReference type="InterPro" id="IPR033738">
    <property type="entry name" value="AsnB_N"/>
</dbReference>
<feature type="domain" description="Glutamine amidotransferase type-2" evidence="9">
    <location>
        <begin position="1"/>
        <end position="191"/>
    </location>
</feature>
<evidence type="ECO:0000256" key="4">
    <source>
        <dbReference type="ARBA" id="ARBA00022741"/>
    </source>
</evidence>
<dbReference type="GO" id="GO:0005524">
    <property type="term" value="F:ATP binding"/>
    <property type="evidence" value="ECO:0007669"/>
    <property type="project" value="UniProtKB-KW"/>
</dbReference>
<dbReference type="STRING" id="1763535.LPB072_07055"/>
<dbReference type="EC" id="6.3.5.4" evidence="3"/>
<dbReference type="CDD" id="cd00712">
    <property type="entry name" value="AsnB"/>
    <property type="match status" value="1"/>
</dbReference>
<dbReference type="InterPro" id="IPR029055">
    <property type="entry name" value="Ntn_hydrolases_N"/>
</dbReference>
<evidence type="ECO:0000313" key="11">
    <source>
        <dbReference type="EMBL" id="OAD40510.1"/>
    </source>
</evidence>
<feature type="binding site" evidence="8">
    <location>
        <position position="78"/>
    </location>
    <ligand>
        <name>L-glutamine</name>
        <dbReference type="ChEBI" id="CHEBI:58359"/>
    </ligand>
</feature>
<dbReference type="Proteomes" id="UP000185657">
    <property type="component" value="Unassembled WGS sequence"/>
</dbReference>
<protein>
    <recommendedName>
        <fullName evidence="3">asparagine synthase (glutamine-hydrolyzing)</fullName>
        <ecNumber evidence="3">6.3.5.4</ecNumber>
    </recommendedName>
</protein>
<dbReference type="GO" id="GO:0004066">
    <property type="term" value="F:asparagine synthase (glutamine-hydrolyzing) activity"/>
    <property type="evidence" value="ECO:0007669"/>
    <property type="project" value="UniProtKB-EC"/>
</dbReference>
<keyword evidence="6" id="KW-0315">Glutamine amidotransferase</keyword>
<keyword evidence="4 8" id="KW-0547">Nucleotide-binding</keyword>
<sequence length="607" mass="67444">MIDLVAHRGPDGHGIFIDGPVAFGHRRLAIIDLSEAGKQPMSSLSGDLVITYNGEIYNHIELRLELEAKGRQFSSSSDTEVILMAYAQWGERCVERFNGMWAFAIWDKRKRQVFCSRDRFGVKPFYFTQTPLGFAFGSEIRQLLPLMPTIKAREDLVLDFILTGASDHTDSTFFDGIERLPAGHNLVLDVNTGRARLVRYFRVERTSDFEGLSPDEAVRAYGSLLEDAVRLRLRSDVPVGTCLSGGLDSSAVAALAGPIYKAQSGNPFSAITAVSEQADNSEEGYAGAVANSVGLNWLRVRPDRDSFAASLDAVVRTQEEPFGSTSISMQYAVMQQARASGIPVLLDGQGGDETLLGYPKYLAAYLSAQRRTGGFGAMVSALRSAGKNNAAWSPTRALMYAVGGRQASLRYRYYLWQHRYLRAGLALPEHLRAFSAACSDDFELQRLEIERTNLPVLLRYEDKNSMAHSVETRLPFLDYRLVGMALSLPGNLKIRDGWSKWVLRRAVEQRLPHDIVWRKNKLGFEAPERVWHQHMAAQMRSDVLRSPLVSALARPSRLAATYDKLPLRAQWRLFSVARWADTFGVSGISGAPSLSPSQTGWLEKVGA</sequence>
<evidence type="ECO:0000256" key="5">
    <source>
        <dbReference type="ARBA" id="ARBA00022840"/>
    </source>
</evidence>
<evidence type="ECO:0000256" key="1">
    <source>
        <dbReference type="ARBA" id="ARBA00005187"/>
    </source>
</evidence>
<proteinExistence type="inferred from homology"/>
<comment type="pathway">
    <text evidence="1">Amino-acid biosynthesis; L-asparagine biosynthesis; L-asparagine from L-aspartate (L-Gln route): step 1/1.</text>
</comment>
<dbReference type="SUPFAM" id="SSF56235">
    <property type="entry name" value="N-terminal nucleophile aminohydrolases (Ntn hydrolases)"/>
    <property type="match status" value="1"/>
</dbReference>
<reference evidence="11 12" key="1">
    <citation type="submission" date="2016-02" db="EMBL/GenBank/DDBJ databases">
        <title>Draft genome sequence of Hydrogenophaga sp. LPB0072.</title>
        <authorList>
            <person name="Shin S.-K."/>
            <person name="Yi H."/>
        </authorList>
    </citation>
    <scope>NUCLEOTIDE SEQUENCE [LARGE SCALE GENOMIC DNA]</scope>
    <source>
        <strain evidence="11 12">LPB0072</strain>
    </source>
</reference>
<dbReference type="InterPro" id="IPR051786">
    <property type="entry name" value="ASN_synthetase/amidase"/>
</dbReference>
<dbReference type="Pfam" id="PF13537">
    <property type="entry name" value="GATase_7"/>
    <property type="match status" value="1"/>
</dbReference>
<evidence type="ECO:0000256" key="6">
    <source>
        <dbReference type="ARBA" id="ARBA00022962"/>
    </source>
</evidence>
<evidence type="ECO:0000313" key="10">
    <source>
        <dbReference type="EMBL" id="AOW12638.1"/>
    </source>
</evidence>
<dbReference type="Gene3D" id="3.60.20.10">
    <property type="entry name" value="Glutamine Phosphoribosylpyrophosphate, subunit 1, domain 1"/>
    <property type="match status" value="1"/>
</dbReference>
<keyword evidence="12" id="KW-1185">Reference proteome</keyword>
<dbReference type="PANTHER" id="PTHR43284:SF1">
    <property type="entry name" value="ASPARAGINE SYNTHETASE"/>
    <property type="match status" value="1"/>
</dbReference>
<evidence type="ECO:0000256" key="7">
    <source>
        <dbReference type="ARBA" id="ARBA00048741"/>
    </source>
</evidence>
<name>A0A162P2N5_9BURK</name>
<evidence type="ECO:0000256" key="3">
    <source>
        <dbReference type="ARBA" id="ARBA00012737"/>
    </source>
</evidence>
<gene>
    <name evidence="10" type="ORF">LPB072_07055</name>
    <name evidence="11" type="ORF">LPB72_16540</name>
</gene>
<evidence type="ECO:0000256" key="8">
    <source>
        <dbReference type="PIRSR" id="PIRSR001589-2"/>
    </source>
</evidence>
<evidence type="ECO:0000256" key="2">
    <source>
        <dbReference type="ARBA" id="ARBA00005752"/>
    </source>
</evidence>
<dbReference type="KEGG" id="hyl:LPB072_07055"/>
<dbReference type="CDD" id="cd01991">
    <property type="entry name" value="Asn_synthase_B_C"/>
    <property type="match status" value="1"/>
</dbReference>
<comment type="similarity">
    <text evidence="2">Belongs to the asparagine synthetase family.</text>
</comment>
<evidence type="ECO:0000313" key="12">
    <source>
        <dbReference type="Proteomes" id="UP000185657"/>
    </source>
</evidence>
<dbReference type="InterPro" id="IPR014729">
    <property type="entry name" value="Rossmann-like_a/b/a_fold"/>
</dbReference>
<reference evidence="10 13" key="2">
    <citation type="submission" date="2016-10" db="EMBL/GenBank/DDBJ databases">
        <title>Hydorgenophaga sp. LPB0072 isolated from gastropod.</title>
        <authorList>
            <person name="Kim E."/>
            <person name="Yi H."/>
        </authorList>
    </citation>
    <scope>NUCLEOTIDE SEQUENCE [LARGE SCALE GENOMIC DNA]</scope>
    <source>
        <strain evidence="10 13">LPB0072</strain>
    </source>
</reference>
<comment type="catalytic activity">
    <reaction evidence="7">
        <text>L-aspartate + L-glutamine + ATP + H2O = L-asparagine + L-glutamate + AMP + diphosphate + H(+)</text>
        <dbReference type="Rhea" id="RHEA:12228"/>
        <dbReference type="ChEBI" id="CHEBI:15377"/>
        <dbReference type="ChEBI" id="CHEBI:15378"/>
        <dbReference type="ChEBI" id="CHEBI:29985"/>
        <dbReference type="ChEBI" id="CHEBI:29991"/>
        <dbReference type="ChEBI" id="CHEBI:30616"/>
        <dbReference type="ChEBI" id="CHEBI:33019"/>
        <dbReference type="ChEBI" id="CHEBI:58048"/>
        <dbReference type="ChEBI" id="CHEBI:58359"/>
        <dbReference type="ChEBI" id="CHEBI:456215"/>
        <dbReference type="EC" id="6.3.5.4"/>
    </reaction>
</comment>
<accession>A0A162P2N5</accession>
<dbReference type="AlphaFoldDB" id="A0A162P2N5"/>
<organism evidence="10 13">
    <name type="scientific">Hydrogenophaga crassostreae</name>
    <dbReference type="NCBI Taxonomy" id="1763535"/>
    <lineage>
        <taxon>Bacteria</taxon>
        <taxon>Pseudomonadati</taxon>
        <taxon>Pseudomonadota</taxon>
        <taxon>Betaproteobacteria</taxon>
        <taxon>Burkholderiales</taxon>
        <taxon>Comamonadaceae</taxon>
        <taxon>Hydrogenophaga</taxon>
    </lineage>
</organism>
<evidence type="ECO:0000313" key="13">
    <source>
        <dbReference type="Proteomes" id="UP000185680"/>
    </source>
</evidence>
<dbReference type="EMBL" id="LVWD01000030">
    <property type="protein sequence ID" value="OAD40510.1"/>
    <property type="molecule type" value="Genomic_DNA"/>
</dbReference>